<dbReference type="GO" id="GO:0005829">
    <property type="term" value="C:cytosol"/>
    <property type="evidence" value="ECO:0007669"/>
    <property type="project" value="TreeGrafter"/>
</dbReference>
<reference evidence="7 8" key="1">
    <citation type="journal article" date="2019" name="Gut">
        <title>Antibiotics-induced monodominance of a novel gut bacterial order.</title>
        <authorList>
            <person name="Hildebrand F."/>
            <person name="Moitinho-Silva L."/>
            <person name="Blasche S."/>
            <person name="Jahn M.T."/>
            <person name="Gossmann T.I."/>
            <person name="Heuerta-Cepas J."/>
            <person name="Hercog R."/>
            <person name="Luetge M."/>
            <person name="Bahram M."/>
            <person name="Pryszlak A."/>
            <person name="Alves R.J."/>
            <person name="Waszak S.M."/>
            <person name="Zhu A."/>
            <person name="Ye L."/>
            <person name="Costea P.I."/>
            <person name="Aalvink S."/>
            <person name="Belzer C."/>
            <person name="Forslund S.K."/>
            <person name="Sunagawa S."/>
            <person name="Hentschel U."/>
            <person name="Merten C."/>
            <person name="Patil K.R."/>
            <person name="Benes V."/>
            <person name="Bork P."/>
        </authorList>
    </citation>
    <scope>NUCLEOTIDE SEQUENCE [LARGE SCALE GENOMIC DNA]</scope>
    <source>
        <strain evidence="7 8">HDS1380</strain>
    </source>
</reference>
<evidence type="ECO:0000256" key="4">
    <source>
        <dbReference type="ARBA" id="ARBA00022777"/>
    </source>
</evidence>
<evidence type="ECO:0000256" key="5">
    <source>
        <dbReference type="ARBA" id="ARBA00022840"/>
    </source>
</evidence>
<keyword evidence="2 7" id="KW-0808">Transferase</keyword>
<keyword evidence="4 7" id="KW-0418">Kinase</keyword>
<dbReference type="GO" id="GO:0009443">
    <property type="term" value="P:pyridoxal 5'-phosphate salvage"/>
    <property type="evidence" value="ECO:0007669"/>
    <property type="project" value="InterPro"/>
</dbReference>
<dbReference type="NCBIfam" id="NF005491">
    <property type="entry name" value="PRK07105.1"/>
    <property type="match status" value="1"/>
</dbReference>
<evidence type="ECO:0000313" key="8">
    <source>
        <dbReference type="Proteomes" id="UP000291269"/>
    </source>
</evidence>
<dbReference type="OrthoDB" id="9800808at2"/>
<dbReference type="AlphaFoldDB" id="A0A4Q2K5N3"/>
<sequence length="272" mass="29481">MRILAINDISCVGKCSLTVALPIISAAGYTCDILPTAILSTHTGGFTGYTFRDLSEDIPSVLNHWKSLGLEYDIIISGYLGSVEQVEMVKEIKGAFLKRGGTMIVDPVLGDNGKLYAHFDENFVNEMKGLCRVADVIVPNLTEACFLTDTPYRPDAEFQSVLEKLNGLCPHASITGCEEGASSTVYYTDETGALRRYSTEKVQGQFHGAGDVYAGAFVGALANGLSLEDAVRVSADFTKQAIEQTAKDKTEARYGLNFESKLFGYLKALGKR</sequence>
<dbReference type="Gene3D" id="3.40.1190.20">
    <property type="match status" value="1"/>
</dbReference>
<dbReference type="SUPFAM" id="SSF53613">
    <property type="entry name" value="Ribokinase-like"/>
    <property type="match status" value="1"/>
</dbReference>
<dbReference type="CDD" id="cd01173">
    <property type="entry name" value="pyridoxal_pyridoxamine_kinase"/>
    <property type="match status" value="1"/>
</dbReference>
<gene>
    <name evidence="7" type="ORF">ESZ91_10620</name>
</gene>
<dbReference type="Pfam" id="PF08543">
    <property type="entry name" value="Phos_pyr_kin"/>
    <property type="match status" value="1"/>
</dbReference>
<evidence type="ECO:0000259" key="6">
    <source>
        <dbReference type="Pfam" id="PF08543"/>
    </source>
</evidence>
<dbReference type="RefSeq" id="WP_129227079.1">
    <property type="nucleotide sequence ID" value="NZ_SDOZ01000004.1"/>
</dbReference>
<evidence type="ECO:0000256" key="3">
    <source>
        <dbReference type="ARBA" id="ARBA00022741"/>
    </source>
</evidence>
<evidence type="ECO:0000256" key="1">
    <source>
        <dbReference type="ARBA" id="ARBA00012104"/>
    </source>
</evidence>
<dbReference type="InterPro" id="IPR029056">
    <property type="entry name" value="Ribokinase-like"/>
</dbReference>
<dbReference type="EMBL" id="SDOZ01000004">
    <property type="protein sequence ID" value="RXZ58099.1"/>
    <property type="molecule type" value="Genomic_DNA"/>
</dbReference>
<dbReference type="GO" id="GO:0008478">
    <property type="term" value="F:pyridoxal kinase activity"/>
    <property type="evidence" value="ECO:0007669"/>
    <property type="project" value="UniProtKB-EC"/>
</dbReference>
<dbReference type="InterPro" id="IPR004625">
    <property type="entry name" value="PyrdxlKinase"/>
</dbReference>
<organism evidence="7 8">
    <name type="scientific">Candidatus Borkfalkia ceftriaxoniphila</name>
    <dbReference type="NCBI Taxonomy" id="2508949"/>
    <lineage>
        <taxon>Bacteria</taxon>
        <taxon>Bacillati</taxon>
        <taxon>Bacillota</taxon>
        <taxon>Clostridia</taxon>
        <taxon>Christensenellales</taxon>
        <taxon>Christensenellaceae</taxon>
        <taxon>Candidatus Borkfalkia</taxon>
    </lineage>
</organism>
<feature type="domain" description="Pyridoxamine kinase/Phosphomethylpyrimidine kinase" evidence="6">
    <location>
        <begin position="73"/>
        <end position="246"/>
    </location>
</feature>
<protein>
    <recommendedName>
        <fullName evidence="1">pyridoxal kinase</fullName>
        <ecNumber evidence="1">2.7.1.35</ecNumber>
    </recommendedName>
</protein>
<accession>A0A4Q2K5N3</accession>
<keyword evidence="3" id="KW-0547">Nucleotide-binding</keyword>
<keyword evidence="5" id="KW-0067">ATP-binding</keyword>
<dbReference type="EC" id="2.7.1.35" evidence="1"/>
<dbReference type="PANTHER" id="PTHR10534">
    <property type="entry name" value="PYRIDOXAL KINASE"/>
    <property type="match status" value="1"/>
</dbReference>
<dbReference type="PANTHER" id="PTHR10534:SF2">
    <property type="entry name" value="PYRIDOXAL KINASE"/>
    <property type="match status" value="1"/>
</dbReference>
<dbReference type="Proteomes" id="UP000291269">
    <property type="component" value="Unassembled WGS sequence"/>
</dbReference>
<dbReference type="GO" id="GO:0005524">
    <property type="term" value="F:ATP binding"/>
    <property type="evidence" value="ECO:0007669"/>
    <property type="project" value="UniProtKB-KW"/>
</dbReference>
<evidence type="ECO:0000313" key="7">
    <source>
        <dbReference type="EMBL" id="RXZ58099.1"/>
    </source>
</evidence>
<comment type="caution">
    <text evidence="7">The sequence shown here is derived from an EMBL/GenBank/DDBJ whole genome shotgun (WGS) entry which is preliminary data.</text>
</comment>
<name>A0A4Q2K5N3_9FIRM</name>
<evidence type="ECO:0000256" key="2">
    <source>
        <dbReference type="ARBA" id="ARBA00022679"/>
    </source>
</evidence>
<proteinExistence type="predicted"/>
<dbReference type="InterPro" id="IPR013749">
    <property type="entry name" value="PM/HMP-P_kinase-1"/>
</dbReference>
<keyword evidence="8" id="KW-1185">Reference proteome</keyword>